<name>A0A3L6E9Y6_MAIZE</name>
<comment type="caution">
    <text evidence="1">The sequence shown here is derived from an EMBL/GenBank/DDBJ whole genome shotgun (WGS) entry which is preliminary data.</text>
</comment>
<protein>
    <submittedName>
        <fullName evidence="1">Uncharacterized protein</fullName>
    </submittedName>
</protein>
<dbReference type="Proteomes" id="UP000251960">
    <property type="component" value="Chromosome 6"/>
</dbReference>
<organism evidence="1">
    <name type="scientific">Zea mays</name>
    <name type="common">Maize</name>
    <dbReference type="NCBI Taxonomy" id="4577"/>
    <lineage>
        <taxon>Eukaryota</taxon>
        <taxon>Viridiplantae</taxon>
        <taxon>Streptophyta</taxon>
        <taxon>Embryophyta</taxon>
        <taxon>Tracheophyta</taxon>
        <taxon>Spermatophyta</taxon>
        <taxon>Magnoliopsida</taxon>
        <taxon>Liliopsida</taxon>
        <taxon>Poales</taxon>
        <taxon>Poaceae</taxon>
        <taxon>PACMAD clade</taxon>
        <taxon>Panicoideae</taxon>
        <taxon>Andropogonodae</taxon>
        <taxon>Andropogoneae</taxon>
        <taxon>Tripsacinae</taxon>
        <taxon>Zea</taxon>
    </lineage>
</organism>
<gene>
    <name evidence="1" type="ORF">Zm00014a_009093</name>
</gene>
<evidence type="ECO:0000313" key="1">
    <source>
        <dbReference type="EMBL" id="PWZ17378.1"/>
    </source>
</evidence>
<accession>A0A3L6E9Y6</accession>
<proteinExistence type="predicted"/>
<sequence length="28" mass="3130">MLPVATAIVERAFSTMTIIKPKLKKQDV</sequence>
<dbReference type="AlphaFoldDB" id="A0A3L6E9Y6"/>
<reference evidence="1" key="1">
    <citation type="journal article" date="2018" name="Nat. Genet.">
        <title>Extensive intraspecific gene order and gene structural variations between Mo17 and other maize genomes.</title>
        <authorList>
            <person name="Sun S."/>
            <person name="Zhou Y."/>
            <person name="Chen J."/>
            <person name="Shi J."/>
            <person name="Zhao H."/>
            <person name="Zhao H."/>
            <person name="Song W."/>
            <person name="Zhang M."/>
            <person name="Cui Y."/>
            <person name="Dong X."/>
            <person name="Liu H."/>
            <person name="Ma X."/>
            <person name="Jiao Y."/>
            <person name="Wang B."/>
            <person name="Wei X."/>
            <person name="Stein J.C."/>
            <person name="Glaubitz J.C."/>
            <person name="Lu F."/>
            <person name="Yu G."/>
            <person name="Liang C."/>
            <person name="Fengler K."/>
            <person name="Li B."/>
            <person name="Rafalski A."/>
            <person name="Schnable P.S."/>
            <person name="Ware D.H."/>
            <person name="Buckler E.S."/>
            <person name="Lai J."/>
        </authorList>
    </citation>
    <scope>NUCLEOTIDE SEQUENCE [LARGE SCALE GENOMIC DNA]</scope>
    <source>
        <tissue evidence="1">Seedling</tissue>
    </source>
</reference>
<dbReference type="EMBL" id="NCVQ01000007">
    <property type="protein sequence ID" value="PWZ17378.1"/>
    <property type="molecule type" value="Genomic_DNA"/>
</dbReference>